<protein>
    <submittedName>
        <fullName evidence="1">Uncharacterized protein</fullName>
    </submittedName>
</protein>
<accession>A0A1C7NCL7</accession>
<dbReference type="InParanoid" id="A0A1C7NCL7"/>
<sequence>MAHLPVKRDRSIWQEHLRNMVVEKALSFVEKDDLPAINSHRPKRLSQLKGQRQLADEKGAAGEVIGPAEELLRLGLRYLGVIRSHMAHLPVKRDRSIWQEHLRNMVVEKALSFVEKDDLQAIKSAYEEIVRDSLPMRKVLLEKSLGQLKNYYDWLLSEFDVHLVYVYAIDSIRANVSAQFGCNSEIGQQYKEFFKGNAGFTPERYMRYLVSSSGPNIRAQLQGLPSALLFLFFLPKQNILTSKRGRFL</sequence>
<evidence type="ECO:0000313" key="2">
    <source>
        <dbReference type="Proteomes" id="UP000093000"/>
    </source>
</evidence>
<organism evidence="1 2">
    <name type="scientific">Choanephora cucurbitarum</name>
    <dbReference type="NCBI Taxonomy" id="101091"/>
    <lineage>
        <taxon>Eukaryota</taxon>
        <taxon>Fungi</taxon>
        <taxon>Fungi incertae sedis</taxon>
        <taxon>Mucoromycota</taxon>
        <taxon>Mucoromycotina</taxon>
        <taxon>Mucoromycetes</taxon>
        <taxon>Mucorales</taxon>
        <taxon>Mucorineae</taxon>
        <taxon>Choanephoraceae</taxon>
        <taxon>Choanephoroideae</taxon>
        <taxon>Choanephora</taxon>
    </lineage>
</organism>
<name>A0A1C7NCL7_9FUNG</name>
<dbReference type="OrthoDB" id="2300683at2759"/>
<reference evidence="1 2" key="1">
    <citation type="submission" date="2016-03" db="EMBL/GenBank/DDBJ databases">
        <title>Choanephora cucurbitarum.</title>
        <authorList>
            <person name="Min B."/>
            <person name="Park H."/>
            <person name="Park J.-H."/>
            <person name="Shin H.-D."/>
            <person name="Choi I.-G."/>
        </authorList>
    </citation>
    <scope>NUCLEOTIDE SEQUENCE [LARGE SCALE GENOMIC DNA]</scope>
    <source>
        <strain evidence="1 2">KUS-F28377</strain>
    </source>
</reference>
<dbReference type="Proteomes" id="UP000093000">
    <property type="component" value="Unassembled WGS sequence"/>
</dbReference>
<gene>
    <name evidence="1" type="ORF">A0J61_05098</name>
</gene>
<dbReference type="AlphaFoldDB" id="A0A1C7NCL7"/>
<proteinExistence type="predicted"/>
<dbReference type="EMBL" id="LUGH01000266">
    <property type="protein sequence ID" value="OBZ86853.1"/>
    <property type="molecule type" value="Genomic_DNA"/>
</dbReference>
<evidence type="ECO:0000313" key="1">
    <source>
        <dbReference type="EMBL" id="OBZ86853.1"/>
    </source>
</evidence>
<keyword evidence="2" id="KW-1185">Reference proteome</keyword>
<comment type="caution">
    <text evidence="1">The sequence shown here is derived from an EMBL/GenBank/DDBJ whole genome shotgun (WGS) entry which is preliminary data.</text>
</comment>